<keyword evidence="5" id="KW-0732">Signal</keyword>
<name>A0ABS8UZE3_DATST</name>
<evidence type="ECO:0000256" key="3">
    <source>
        <dbReference type="ARBA" id="ARBA00022525"/>
    </source>
</evidence>
<comment type="caution">
    <text evidence="7">The sequence shown here is derived from an EMBL/GenBank/DDBJ whole genome shotgun (WGS) entry which is preliminary data.</text>
</comment>
<reference evidence="7 8" key="1">
    <citation type="journal article" date="2021" name="BMC Genomics">
        <title>Datura genome reveals duplications of psychoactive alkaloid biosynthetic genes and high mutation rate following tissue culture.</title>
        <authorList>
            <person name="Rajewski A."/>
            <person name="Carter-House D."/>
            <person name="Stajich J."/>
            <person name="Litt A."/>
        </authorList>
    </citation>
    <scope>NUCLEOTIDE SEQUENCE [LARGE SCALE GENOMIC DNA]</scope>
    <source>
        <strain evidence="7">AR-01</strain>
    </source>
</reference>
<evidence type="ECO:0000313" key="7">
    <source>
        <dbReference type="EMBL" id="MCD9640143.1"/>
    </source>
</evidence>
<evidence type="ECO:0008006" key="9">
    <source>
        <dbReference type="Google" id="ProtNLM"/>
    </source>
</evidence>
<evidence type="ECO:0000313" key="8">
    <source>
        <dbReference type="Proteomes" id="UP000823775"/>
    </source>
</evidence>
<dbReference type="InterPro" id="IPR008801">
    <property type="entry name" value="RALF"/>
</dbReference>
<evidence type="ECO:0000256" key="6">
    <source>
        <dbReference type="ARBA" id="ARBA00023157"/>
    </source>
</evidence>
<dbReference type="Pfam" id="PF05498">
    <property type="entry name" value="RALF"/>
    <property type="match status" value="1"/>
</dbReference>
<comment type="similarity">
    <text evidence="2">Belongs to the plant rapid alkalinization factor (RALF) family.</text>
</comment>
<keyword evidence="3" id="KW-0964">Secreted</keyword>
<proteinExistence type="inferred from homology"/>
<organism evidence="7 8">
    <name type="scientific">Datura stramonium</name>
    <name type="common">Jimsonweed</name>
    <name type="synonym">Common thornapple</name>
    <dbReference type="NCBI Taxonomy" id="4076"/>
    <lineage>
        <taxon>Eukaryota</taxon>
        <taxon>Viridiplantae</taxon>
        <taxon>Streptophyta</taxon>
        <taxon>Embryophyta</taxon>
        <taxon>Tracheophyta</taxon>
        <taxon>Spermatophyta</taxon>
        <taxon>Magnoliopsida</taxon>
        <taxon>eudicotyledons</taxon>
        <taxon>Gunneridae</taxon>
        <taxon>Pentapetalae</taxon>
        <taxon>asterids</taxon>
        <taxon>lamiids</taxon>
        <taxon>Solanales</taxon>
        <taxon>Solanaceae</taxon>
        <taxon>Solanoideae</taxon>
        <taxon>Datureae</taxon>
        <taxon>Datura</taxon>
    </lineage>
</organism>
<dbReference type="PANTHER" id="PTHR33136">
    <property type="entry name" value="RAPID ALKALINIZATION FACTOR-LIKE"/>
    <property type="match status" value="1"/>
</dbReference>
<protein>
    <recommendedName>
        <fullName evidence="9">Secreted protein</fullName>
    </recommendedName>
</protein>
<gene>
    <name evidence="7" type="ORF">HAX54_025254</name>
</gene>
<comment type="subcellular location">
    <subcellularLocation>
        <location evidence="1">Secreted</location>
    </subcellularLocation>
</comment>
<evidence type="ECO:0000256" key="2">
    <source>
        <dbReference type="ARBA" id="ARBA00009178"/>
    </source>
</evidence>
<keyword evidence="4" id="KW-0372">Hormone</keyword>
<dbReference type="EMBL" id="JACEIK010003067">
    <property type="protein sequence ID" value="MCD9640143.1"/>
    <property type="molecule type" value="Genomic_DNA"/>
</dbReference>
<accession>A0ABS8UZE3</accession>
<sequence length="137" mass="14848">MVALSSTAVLRSVAAASGAHQLGYYPMTLSSTPICDGSIGECLSEYGNDEEFAMDSESSRRILAYRRRYISYGALSRNRVPCSRRESSADFESSFDFSAAEGDGEPSWPISTLKSLMLCSNSSIRFPISSSATLSRT</sequence>
<evidence type="ECO:0000256" key="1">
    <source>
        <dbReference type="ARBA" id="ARBA00004613"/>
    </source>
</evidence>
<dbReference type="PANTHER" id="PTHR33136:SF112">
    <property type="entry name" value="RAPID ALKALINIZATION FACTOR-LIKE"/>
    <property type="match status" value="1"/>
</dbReference>
<dbReference type="Proteomes" id="UP000823775">
    <property type="component" value="Unassembled WGS sequence"/>
</dbReference>
<keyword evidence="6" id="KW-1015">Disulfide bond</keyword>
<keyword evidence="8" id="KW-1185">Reference proteome</keyword>
<evidence type="ECO:0000256" key="4">
    <source>
        <dbReference type="ARBA" id="ARBA00022702"/>
    </source>
</evidence>
<evidence type="ECO:0000256" key="5">
    <source>
        <dbReference type="ARBA" id="ARBA00022729"/>
    </source>
</evidence>